<protein>
    <submittedName>
        <fullName evidence="4">HAD family hydrolase</fullName>
    </submittedName>
</protein>
<dbReference type="PANTHER" id="PTHR46470">
    <property type="entry name" value="N-ACYLNEURAMINATE-9-PHOSPHATASE"/>
    <property type="match status" value="1"/>
</dbReference>
<accession>A0A3L7JY11</accession>
<name>A0A3L7JY11_9BACI</name>
<dbReference type="SUPFAM" id="SSF56784">
    <property type="entry name" value="HAD-like"/>
    <property type="match status" value="1"/>
</dbReference>
<dbReference type="GO" id="GO:0016787">
    <property type="term" value="F:hydrolase activity"/>
    <property type="evidence" value="ECO:0007669"/>
    <property type="project" value="UniProtKB-KW"/>
</dbReference>
<dbReference type="Gene3D" id="3.40.50.1000">
    <property type="entry name" value="HAD superfamily/HAD-like"/>
    <property type="match status" value="1"/>
</dbReference>
<keyword evidence="2 4" id="KW-0378">Hydrolase</keyword>
<dbReference type="SFLD" id="SFLDG01129">
    <property type="entry name" value="C1.5:_HAD__Beta-PGM__Phosphata"/>
    <property type="match status" value="1"/>
</dbReference>
<dbReference type="SFLD" id="SFLDS00003">
    <property type="entry name" value="Haloacid_Dehalogenase"/>
    <property type="match status" value="1"/>
</dbReference>
<evidence type="ECO:0000313" key="5">
    <source>
        <dbReference type="Proteomes" id="UP000276770"/>
    </source>
</evidence>
<gene>
    <name evidence="4" type="ORF">D9X91_17825</name>
</gene>
<dbReference type="InterPro" id="IPR036412">
    <property type="entry name" value="HAD-like_sf"/>
</dbReference>
<evidence type="ECO:0000256" key="3">
    <source>
        <dbReference type="ARBA" id="ARBA00022842"/>
    </source>
</evidence>
<comment type="cofactor">
    <cofactor evidence="1">
        <name>Mg(2+)</name>
        <dbReference type="ChEBI" id="CHEBI:18420"/>
    </cofactor>
</comment>
<dbReference type="PRINTS" id="PR00413">
    <property type="entry name" value="HADHALOGNASE"/>
</dbReference>
<sequence length="244" mass="28338">MRCIRLVKAVLFDLYETLITEWENKRKKANVSVPALGLDEDLFKQEWSRRRELRMNGSYPDFKSCLRDIFHSFNQTPDENVLEEYLKRREASKAKAFEEVSPDIIHMLSGIKEREIKIGLISNCSPEEVVSWDGHELAPFFDTVLFSFQIKMAKPDPNLYKFACDRLGVSPCESIFIGDNGSDELNGAMRAGVSPFHAVWFKDHWNYCRKSEFEPLTHPSHVLEVINSGYRENKSNRIVLEDKK</sequence>
<dbReference type="InterPro" id="IPR006439">
    <property type="entry name" value="HAD-SF_hydro_IA"/>
</dbReference>
<dbReference type="InterPro" id="IPR051400">
    <property type="entry name" value="HAD-like_hydrolase"/>
</dbReference>
<dbReference type="EMBL" id="RCVZ01000015">
    <property type="protein sequence ID" value="RLQ93322.1"/>
    <property type="molecule type" value="Genomic_DNA"/>
</dbReference>
<dbReference type="OrthoDB" id="9809962at2"/>
<organism evidence="4 5">
    <name type="scientific">Falsibacillus albus</name>
    <dbReference type="NCBI Taxonomy" id="2478915"/>
    <lineage>
        <taxon>Bacteria</taxon>
        <taxon>Bacillati</taxon>
        <taxon>Bacillota</taxon>
        <taxon>Bacilli</taxon>
        <taxon>Bacillales</taxon>
        <taxon>Bacillaceae</taxon>
        <taxon>Falsibacillus</taxon>
    </lineage>
</organism>
<evidence type="ECO:0000256" key="2">
    <source>
        <dbReference type="ARBA" id="ARBA00022801"/>
    </source>
</evidence>
<dbReference type="InterPro" id="IPR023214">
    <property type="entry name" value="HAD_sf"/>
</dbReference>
<reference evidence="4 5" key="1">
    <citation type="submission" date="2018-10" db="EMBL/GenBank/DDBJ databases">
        <title>Falsibacillus sp. genome draft.</title>
        <authorList>
            <person name="Shi S."/>
        </authorList>
    </citation>
    <scope>NUCLEOTIDE SEQUENCE [LARGE SCALE GENOMIC DNA]</scope>
    <source>
        <strain evidence="4 5">GY 10110</strain>
    </source>
</reference>
<keyword evidence="5" id="KW-1185">Reference proteome</keyword>
<proteinExistence type="predicted"/>
<dbReference type="Proteomes" id="UP000276770">
    <property type="component" value="Unassembled WGS sequence"/>
</dbReference>
<evidence type="ECO:0000313" key="4">
    <source>
        <dbReference type="EMBL" id="RLQ93322.1"/>
    </source>
</evidence>
<dbReference type="AlphaFoldDB" id="A0A3L7JY11"/>
<dbReference type="NCBIfam" id="TIGR01549">
    <property type="entry name" value="HAD-SF-IA-v1"/>
    <property type="match status" value="1"/>
</dbReference>
<comment type="caution">
    <text evidence="4">The sequence shown here is derived from an EMBL/GenBank/DDBJ whole genome shotgun (WGS) entry which is preliminary data.</text>
</comment>
<evidence type="ECO:0000256" key="1">
    <source>
        <dbReference type="ARBA" id="ARBA00001946"/>
    </source>
</evidence>
<keyword evidence="3" id="KW-0460">Magnesium</keyword>
<dbReference type="Pfam" id="PF00702">
    <property type="entry name" value="Hydrolase"/>
    <property type="match status" value="1"/>
</dbReference>
<dbReference type="GO" id="GO:0044281">
    <property type="term" value="P:small molecule metabolic process"/>
    <property type="evidence" value="ECO:0007669"/>
    <property type="project" value="UniProtKB-ARBA"/>
</dbReference>